<sequence length="62" mass="6841">MSDISPPKYEQQPYYSPYPQSPTQSYPGDGSQAPNYQASQGPYAPPPQGDHMRTTSVIVNTH</sequence>
<comment type="caution">
    <text evidence="2">The sequence shown here is derived from an EMBL/GenBank/DDBJ whole genome shotgun (WGS) entry which is preliminary data.</text>
</comment>
<evidence type="ECO:0000313" key="2">
    <source>
        <dbReference type="EMBL" id="KAK9687192.1"/>
    </source>
</evidence>
<evidence type="ECO:0000256" key="1">
    <source>
        <dbReference type="SAM" id="MobiDB-lite"/>
    </source>
</evidence>
<dbReference type="Proteomes" id="UP001479436">
    <property type="component" value="Unassembled WGS sequence"/>
</dbReference>
<dbReference type="EMBL" id="JASJQH010008702">
    <property type="protein sequence ID" value="KAK9687192.1"/>
    <property type="molecule type" value="Genomic_DNA"/>
</dbReference>
<feature type="compositionally biased region" description="Low complexity" evidence="1">
    <location>
        <begin position="1"/>
        <end position="27"/>
    </location>
</feature>
<accession>A0ABR2VPP3</accession>
<protein>
    <submittedName>
        <fullName evidence="2">Uncharacterized protein</fullName>
    </submittedName>
</protein>
<proteinExistence type="predicted"/>
<gene>
    <name evidence="2" type="ORF">K7432_014889</name>
</gene>
<feature type="region of interest" description="Disordered" evidence="1">
    <location>
        <begin position="1"/>
        <end position="62"/>
    </location>
</feature>
<evidence type="ECO:0000313" key="3">
    <source>
        <dbReference type="Proteomes" id="UP001479436"/>
    </source>
</evidence>
<reference evidence="2 3" key="1">
    <citation type="submission" date="2023-04" db="EMBL/GenBank/DDBJ databases">
        <title>Genome of Basidiobolus ranarum AG-B5.</title>
        <authorList>
            <person name="Stajich J.E."/>
            <person name="Carter-House D."/>
            <person name="Gryganskyi A."/>
        </authorList>
    </citation>
    <scope>NUCLEOTIDE SEQUENCE [LARGE SCALE GENOMIC DNA]</scope>
    <source>
        <strain evidence="2 3">AG-B5</strain>
    </source>
</reference>
<keyword evidence="3" id="KW-1185">Reference proteome</keyword>
<name>A0ABR2VPP3_9FUNG</name>
<organism evidence="2 3">
    <name type="scientific">Basidiobolus ranarum</name>
    <dbReference type="NCBI Taxonomy" id="34480"/>
    <lineage>
        <taxon>Eukaryota</taxon>
        <taxon>Fungi</taxon>
        <taxon>Fungi incertae sedis</taxon>
        <taxon>Zoopagomycota</taxon>
        <taxon>Entomophthoromycotina</taxon>
        <taxon>Basidiobolomycetes</taxon>
        <taxon>Basidiobolales</taxon>
        <taxon>Basidiobolaceae</taxon>
        <taxon>Basidiobolus</taxon>
    </lineage>
</organism>